<organism evidence="1 2">
    <name type="scientific">Allacma fusca</name>
    <dbReference type="NCBI Taxonomy" id="39272"/>
    <lineage>
        <taxon>Eukaryota</taxon>
        <taxon>Metazoa</taxon>
        <taxon>Ecdysozoa</taxon>
        <taxon>Arthropoda</taxon>
        <taxon>Hexapoda</taxon>
        <taxon>Collembola</taxon>
        <taxon>Symphypleona</taxon>
        <taxon>Sminthuridae</taxon>
        <taxon>Allacma</taxon>
    </lineage>
</organism>
<proteinExistence type="predicted"/>
<accession>A0A8J2L677</accession>
<evidence type="ECO:0000313" key="2">
    <source>
        <dbReference type="Proteomes" id="UP000708208"/>
    </source>
</evidence>
<evidence type="ECO:0000313" key="1">
    <source>
        <dbReference type="EMBL" id="CAG7829338.1"/>
    </source>
</evidence>
<dbReference type="AlphaFoldDB" id="A0A8J2L677"/>
<feature type="non-terminal residue" evidence="1">
    <location>
        <position position="1"/>
    </location>
</feature>
<keyword evidence="2" id="KW-1185">Reference proteome</keyword>
<name>A0A8J2L677_9HEXA</name>
<sequence>GSSGGAIGQDIVLQENGRGAGVQAISWASCGGDATVGQLNLDGCSSAGCTLKLYQGYQANFPLRLNRTQNSSTIEVTANNGPNIVLLPRQILNGTFQAGVNYSISFPVYFDSRFASNRTNTSFTIRVEVIGNGVGRQLTVCRTFPIVLNSRVNNGTSYNQKCDINNEPCAFANSLCKSGSCKCNSNFVENSNQCKAKVDKACFSSGDCLKNAECKSGLCKCQNGYKPNKDNDKCSSGSTAISFSVLLLALQQLFLFIRK</sequence>
<comment type="caution">
    <text evidence="1">The sequence shown here is derived from an EMBL/GenBank/DDBJ whole genome shotgun (WGS) entry which is preliminary data.</text>
</comment>
<protein>
    <recommendedName>
        <fullName evidence="3">EGF-like domain-containing protein</fullName>
    </recommendedName>
</protein>
<gene>
    <name evidence="1" type="ORF">AFUS01_LOCUS39206</name>
</gene>
<reference evidence="1" key="1">
    <citation type="submission" date="2021-06" db="EMBL/GenBank/DDBJ databases">
        <authorList>
            <person name="Hodson N. C."/>
            <person name="Mongue J. A."/>
            <person name="Jaron S. K."/>
        </authorList>
    </citation>
    <scope>NUCLEOTIDE SEQUENCE</scope>
</reference>
<dbReference type="Proteomes" id="UP000708208">
    <property type="component" value="Unassembled WGS sequence"/>
</dbReference>
<dbReference type="EMBL" id="CAJVCH010551033">
    <property type="protein sequence ID" value="CAG7829338.1"/>
    <property type="molecule type" value="Genomic_DNA"/>
</dbReference>
<dbReference type="OrthoDB" id="5912242at2759"/>
<evidence type="ECO:0008006" key="3">
    <source>
        <dbReference type="Google" id="ProtNLM"/>
    </source>
</evidence>